<dbReference type="EMBL" id="JABBMI010000091">
    <property type="protein sequence ID" value="NMK55299.1"/>
    <property type="molecule type" value="Genomic_DNA"/>
</dbReference>
<keyword evidence="3" id="KW-0560">Oxidoreductase</keyword>
<sequence>MSKKVLITGANKGIGFETARQLGEQDWYILLGARNEQRGMEAVNTLQREGINVKWVRIDLNHDETIDSAAQYIRAHHSDINVLINNAGVSGNMQAKPLDVDVDELRSLTEVNFFGNFQMIKAFTPILARNKGRIVNLTIPLKPSSFFEPFSYIATKEPLNSMIKLFARQFKKSKIPVEIFGIMPGGVTTDLNNHQKGLLMRTVSEAAQSIVKVVTDNRNHNGKILLRVTPFKLFKK</sequence>
<dbReference type="Pfam" id="PF00106">
    <property type="entry name" value="adh_short"/>
    <property type="match status" value="1"/>
</dbReference>
<proteinExistence type="inferred from homology"/>
<name>A0A7Z7YU09_STACP</name>
<reference evidence="8 9" key="2">
    <citation type="submission" date="2020-04" db="EMBL/GenBank/DDBJ databases">
        <title>The Epidemiology and Molecular Characteristics of Linezolid-Resistant Staphylococcus capitis in Huashan Hospital, Shanghai.</title>
        <authorList>
            <person name="Ding L."/>
            <person name="Li P."/>
            <person name="Yang Y."/>
            <person name="Lin D."/>
            <person name="Xu X."/>
        </authorList>
    </citation>
    <scope>NUCLEOTIDE SEQUENCE [LARGE SCALE GENOMIC DNA]</scope>
    <source>
        <strain evidence="5 9">12-86</strain>
        <strain evidence="4 8">17-84</strain>
    </source>
</reference>
<dbReference type="RefSeq" id="WP_030061522.1">
    <property type="nucleotide sequence ID" value="NZ_AP014956.1"/>
</dbReference>
<comment type="caution">
    <text evidence="6">The sequence shown here is derived from an EMBL/GenBank/DDBJ whole genome shotgun (WGS) entry which is preliminary data.</text>
</comment>
<dbReference type="Proteomes" id="UP000291949">
    <property type="component" value="Unassembled WGS sequence"/>
</dbReference>
<dbReference type="Proteomes" id="UP000538955">
    <property type="component" value="Unassembled WGS sequence"/>
</dbReference>
<dbReference type="InterPro" id="IPR036291">
    <property type="entry name" value="NAD(P)-bd_dom_sf"/>
</dbReference>
<comment type="similarity">
    <text evidence="1">Belongs to the short-chain dehydrogenases/reductases (SDR) family.</text>
</comment>
<evidence type="ECO:0000313" key="4">
    <source>
        <dbReference type="EMBL" id="NMK55299.1"/>
    </source>
</evidence>
<evidence type="ECO:0000313" key="7">
    <source>
        <dbReference type="Proteomes" id="UP000291949"/>
    </source>
</evidence>
<evidence type="ECO:0000313" key="6">
    <source>
        <dbReference type="EMBL" id="TBW76085.1"/>
    </source>
</evidence>
<evidence type="ECO:0000256" key="1">
    <source>
        <dbReference type="ARBA" id="ARBA00006484"/>
    </source>
</evidence>
<evidence type="ECO:0000256" key="2">
    <source>
        <dbReference type="ARBA" id="ARBA00022857"/>
    </source>
</evidence>
<dbReference type="EMBL" id="JABBLX010000055">
    <property type="protein sequence ID" value="NMK98628.1"/>
    <property type="molecule type" value="Genomic_DNA"/>
</dbReference>
<dbReference type="SUPFAM" id="SSF51735">
    <property type="entry name" value="NAD(P)-binding Rossmann-fold domains"/>
    <property type="match status" value="1"/>
</dbReference>
<dbReference type="Gene3D" id="3.40.50.720">
    <property type="entry name" value="NAD(P)-binding Rossmann-like Domain"/>
    <property type="match status" value="1"/>
</dbReference>
<evidence type="ECO:0000313" key="5">
    <source>
        <dbReference type="EMBL" id="NMK98628.1"/>
    </source>
</evidence>
<dbReference type="PANTHER" id="PTHR43490:SF99">
    <property type="entry name" value="SHORT-CHAIN DEHYDROGENASE_REDUCTASE"/>
    <property type="match status" value="1"/>
</dbReference>
<evidence type="ECO:0000313" key="8">
    <source>
        <dbReference type="Proteomes" id="UP000538955"/>
    </source>
</evidence>
<gene>
    <name evidence="6" type="ORF">EQ811_09570</name>
    <name evidence="5" type="ORF">HHM13_11225</name>
    <name evidence="4" type="ORF">HHM24_11305</name>
</gene>
<dbReference type="GO" id="GO:0016491">
    <property type="term" value="F:oxidoreductase activity"/>
    <property type="evidence" value="ECO:0007669"/>
    <property type="project" value="UniProtKB-KW"/>
</dbReference>
<evidence type="ECO:0000313" key="9">
    <source>
        <dbReference type="Proteomes" id="UP000550736"/>
    </source>
</evidence>
<evidence type="ECO:0000256" key="3">
    <source>
        <dbReference type="ARBA" id="ARBA00023002"/>
    </source>
</evidence>
<dbReference type="PRINTS" id="PR00081">
    <property type="entry name" value="GDHRDH"/>
</dbReference>
<accession>A0A7Z7YU09</accession>
<dbReference type="InterPro" id="IPR002347">
    <property type="entry name" value="SDR_fam"/>
</dbReference>
<protein>
    <submittedName>
        <fullName evidence="6">SDR family NAD(P)-dependent oxidoreductase</fullName>
    </submittedName>
</protein>
<dbReference type="Proteomes" id="UP000550736">
    <property type="component" value="Unassembled WGS sequence"/>
</dbReference>
<dbReference type="EMBL" id="SCHC01000003">
    <property type="protein sequence ID" value="TBW76085.1"/>
    <property type="molecule type" value="Genomic_DNA"/>
</dbReference>
<dbReference type="PANTHER" id="PTHR43490">
    <property type="entry name" value="(+)-NEOMENTHOL DEHYDROGENASE"/>
    <property type="match status" value="1"/>
</dbReference>
<keyword evidence="8" id="KW-1185">Reference proteome</keyword>
<reference evidence="6 7" key="1">
    <citation type="journal article" date="2019" name="Sci. Transl. Med.">
        <title>Quorum sensing between bacterial species on the skin protects against epidermal injury in atopic dermatitis.</title>
        <authorList>
            <person name="Williams M.R."/>
        </authorList>
    </citation>
    <scope>NUCLEOTIDE SEQUENCE [LARGE SCALE GENOMIC DNA]</scope>
    <source>
        <strain evidence="6 7">H8</strain>
    </source>
</reference>
<keyword evidence="2" id="KW-0521">NADP</keyword>
<dbReference type="AlphaFoldDB" id="A0A7Z7YU09"/>
<organism evidence="6 7">
    <name type="scientific">Staphylococcus capitis</name>
    <dbReference type="NCBI Taxonomy" id="29388"/>
    <lineage>
        <taxon>Bacteria</taxon>
        <taxon>Bacillati</taxon>
        <taxon>Bacillota</taxon>
        <taxon>Bacilli</taxon>
        <taxon>Bacillales</taxon>
        <taxon>Staphylococcaceae</taxon>
        <taxon>Staphylococcus</taxon>
    </lineage>
</organism>